<evidence type="ECO:0000256" key="9">
    <source>
        <dbReference type="ARBA" id="ARBA00022691"/>
    </source>
</evidence>
<evidence type="ECO:0000256" key="10">
    <source>
        <dbReference type="ARBA" id="ARBA00022694"/>
    </source>
</evidence>
<evidence type="ECO:0000256" key="8">
    <source>
        <dbReference type="ARBA" id="ARBA00022679"/>
    </source>
</evidence>
<keyword evidence="15" id="KW-1185">Reference proteome</keyword>
<reference evidence="14 15" key="1">
    <citation type="journal article" date="2011" name="Proc. Natl. Acad. Sci. U.S.A.">
        <title>Evolutionary erosion of yeast sex chromosomes by mating-type switching accidents.</title>
        <authorList>
            <person name="Gordon J.L."/>
            <person name="Armisen D."/>
            <person name="Proux-Wera E."/>
            <person name="Oheigeartaigh S.S."/>
            <person name="Byrne K.P."/>
            <person name="Wolfe K.H."/>
        </authorList>
    </citation>
    <scope>NUCLEOTIDE SEQUENCE [LARGE SCALE GENOMIC DNA]</scope>
    <source>
        <strain evidence="15">ATCC 76901 / BCRC 22586 / CBS 4309 / NBRC 1992 / NRRL Y-12630</strain>
    </source>
</reference>
<dbReference type="EC" id="2.1.1.290" evidence="5"/>
<dbReference type="UniPathway" id="UPA00375"/>
<comment type="pathway">
    <text evidence="2">tRNA modification; wybutosine-tRNA(Phe) biosynthesis.</text>
</comment>
<proteinExistence type="inferred from homology"/>
<dbReference type="OMA" id="FCILEQF"/>
<keyword evidence="10" id="KW-0819">tRNA processing</keyword>
<keyword evidence="9" id="KW-0949">S-adenosyl-L-methionine</keyword>
<evidence type="ECO:0000256" key="12">
    <source>
        <dbReference type="ARBA" id="ARBA00030847"/>
    </source>
</evidence>
<dbReference type="Gene3D" id="3.40.50.150">
    <property type="entry name" value="Vaccinia Virus protein VP39"/>
    <property type="match status" value="1"/>
</dbReference>
<dbReference type="AlphaFoldDB" id="G0VD65"/>
<dbReference type="GO" id="GO:0031591">
    <property type="term" value="P:wybutosine biosynthetic process"/>
    <property type="evidence" value="ECO:0007669"/>
    <property type="project" value="EnsemblFungi"/>
</dbReference>
<dbReference type="SUPFAM" id="SSF50965">
    <property type="entry name" value="Galactose oxidase, central domain"/>
    <property type="match status" value="1"/>
</dbReference>
<dbReference type="eggNOG" id="KOG2918">
    <property type="taxonomic scope" value="Eukaryota"/>
</dbReference>
<evidence type="ECO:0000256" key="3">
    <source>
        <dbReference type="ARBA" id="ARBA00010703"/>
    </source>
</evidence>
<dbReference type="InterPro" id="IPR029063">
    <property type="entry name" value="SAM-dependent_MTases_sf"/>
</dbReference>
<keyword evidence="8" id="KW-0808">Transferase</keyword>
<evidence type="ECO:0000256" key="6">
    <source>
        <dbReference type="ARBA" id="ARBA00018045"/>
    </source>
</evidence>
<organism evidence="14 15">
    <name type="scientific">Naumovozyma castellii</name>
    <name type="common">Yeast</name>
    <name type="synonym">Saccharomyces castellii</name>
    <dbReference type="NCBI Taxonomy" id="27288"/>
    <lineage>
        <taxon>Eukaryota</taxon>
        <taxon>Fungi</taxon>
        <taxon>Dikarya</taxon>
        <taxon>Ascomycota</taxon>
        <taxon>Saccharomycotina</taxon>
        <taxon>Saccharomycetes</taxon>
        <taxon>Saccharomycetales</taxon>
        <taxon>Saccharomycetaceae</taxon>
        <taxon>Naumovozyma</taxon>
    </lineage>
</organism>
<comment type="catalytic activity">
    <reaction evidence="13">
        <text>7-[(3S)-(3-amino-3-methoxycarbonyl)propyl]wyosine(37) in tRNA(Phe) + S-adenosyl-L-methionine + CO2 = wybutosine(37) in tRNA(Phe) + S-adenosyl-L-homocysteine + 2 H(+)</text>
        <dbReference type="Rhea" id="RHEA:37119"/>
        <dbReference type="Rhea" id="RHEA-COMP:11844"/>
        <dbReference type="Rhea" id="RHEA-COMP:11847"/>
        <dbReference type="ChEBI" id="CHEBI:15378"/>
        <dbReference type="ChEBI" id="CHEBI:16526"/>
        <dbReference type="ChEBI" id="CHEBI:57856"/>
        <dbReference type="ChEBI" id="CHEBI:59789"/>
        <dbReference type="ChEBI" id="CHEBI:73544"/>
        <dbReference type="ChEBI" id="CHEBI:74275"/>
        <dbReference type="EC" id="2.3.1.231"/>
    </reaction>
</comment>
<dbReference type="InterPro" id="IPR015915">
    <property type="entry name" value="Kelch-typ_b-propeller"/>
</dbReference>
<protein>
    <recommendedName>
        <fullName evidence="6">tRNA wybutosine-synthesizing protein 4</fullName>
        <ecNumber evidence="5">2.1.1.290</ecNumber>
        <ecNumber evidence="4">2.3.1.231</ecNumber>
    </recommendedName>
    <alternativeName>
        <fullName evidence="12">tRNA(Phe) (7-(3-amino-3-(methoxycarbonyl)propyl)wyosine(37)-N)-methoxycarbonyltransferase</fullName>
    </alternativeName>
    <alternativeName>
        <fullName evidence="11">tRNA(Phe) (7-(3-amino-3-carboxypropyl)wyosine(37)-O)-methyltransferase</fullName>
    </alternativeName>
</protein>
<dbReference type="OrthoDB" id="47172at2759"/>
<evidence type="ECO:0000256" key="5">
    <source>
        <dbReference type="ARBA" id="ARBA00012779"/>
    </source>
</evidence>
<dbReference type="PANTHER" id="PTHR46529:SF1">
    <property type="entry name" value="TRNA WYBUTOSINE-SYNTHESIZING PROTEIN 4"/>
    <property type="match status" value="1"/>
</dbReference>
<dbReference type="RefSeq" id="XP_003675791.1">
    <property type="nucleotide sequence ID" value="XM_003675743.1"/>
</dbReference>
<accession>G0VD65</accession>
<evidence type="ECO:0000313" key="14">
    <source>
        <dbReference type="EMBL" id="CCC69427.1"/>
    </source>
</evidence>
<evidence type="ECO:0000256" key="4">
    <source>
        <dbReference type="ARBA" id="ARBA00012155"/>
    </source>
</evidence>
<dbReference type="STRING" id="1064592.G0VD65"/>
<dbReference type="EC" id="2.3.1.231" evidence="4"/>
<comment type="catalytic activity">
    <reaction evidence="1">
        <text>7-[(3S)-3-amino-3-carboxypropyl]wyosine(37) in tRNA(Phe) + S-adenosyl-L-methionine = 7-[(3S)-(3-amino-3-methoxycarbonyl)propyl]wyosine(37) in tRNA(Phe) + S-adenosyl-L-homocysteine</text>
        <dbReference type="Rhea" id="RHEA:36903"/>
        <dbReference type="Rhea" id="RHEA-COMP:10379"/>
        <dbReference type="Rhea" id="RHEA-COMP:11844"/>
        <dbReference type="ChEBI" id="CHEBI:57856"/>
        <dbReference type="ChEBI" id="CHEBI:59789"/>
        <dbReference type="ChEBI" id="CHEBI:73543"/>
        <dbReference type="ChEBI" id="CHEBI:74275"/>
        <dbReference type="EC" id="2.1.1.290"/>
    </reaction>
</comment>
<dbReference type="GeneID" id="96903008"/>
<dbReference type="GO" id="GO:0008175">
    <property type="term" value="F:tRNA methyltransferase activity"/>
    <property type="evidence" value="ECO:0007669"/>
    <property type="project" value="EnsemblFungi"/>
</dbReference>
<dbReference type="FunCoup" id="G0VD65">
    <property type="interactions" value="130"/>
</dbReference>
<evidence type="ECO:0000256" key="7">
    <source>
        <dbReference type="ARBA" id="ARBA00022603"/>
    </source>
</evidence>
<name>G0VD65_NAUCA</name>
<dbReference type="InterPro" id="IPR011043">
    <property type="entry name" value="Gal_Oxase/kelch_b-propeller"/>
</dbReference>
<gene>
    <name evidence="14" type="primary">NCAS0C04370</name>
    <name evidence="14" type="ordered locus">NCAS_0C04370</name>
</gene>
<comment type="similarity">
    <text evidence="3">Belongs to the methyltransferase superfamily. LCMT family.</text>
</comment>
<evidence type="ECO:0000256" key="2">
    <source>
        <dbReference type="ARBA" id="ARBA00004797"/>
    </source>
</evidence>
<dbReference type="GO" id="GO:0030488">
    <property type="term" value="P:tRNA methylation"/>
    <property type="evidence" value="ECO:0007669"/>
    <property type="project" value="EnsemblFungi"/>
</dbReference>
<dbReference type="EMBL" id="HE576754">
    <property type="protein sequence ID" value="CCC69427.1"/>
    <property type="molecule type" value="Genomic_DNA"/>
</dbReference>
<dbReference type="Pfam" id="PF04072">
    <property type="entry name" value="LCM"/>
    <property type="match status" value="1"/>
</dbReference>
<reference key="2">
    <citation type="submission" date="2011-08" db="EMBL/GenBank/DDBJ databases">
        <title>Genome sequence of Naumovozyma castellii.</title>
        <authorList>
            <person name="Gordon J.L."/>
            <person name="Armisen D."/>
            <person name="Proux-Wera E."/>
            <person name="OhEigeartaigh S.S."/>
            <person name="Byrne K.P."/>
            <person name="Wolfe K.H."/>
        </authorList>
    </citation>
    <scope>NUCLEOTIDE SEQUENCE</scope>
    <source>
        <strain>Type strain:CBS 4309</strain>
    </source>
</reference>
<sequence>MSDPLANPVLSSRSFRKEERKLKYADLAIQGTNNSSIASKRSVELLYAPAMGMNRSSTSVNNVKEYFKWFVPKKVSRSPCINRGYWLRLHAIRSCLDSIVQTLQDNEKMVVVNLGCGFDPLAFELLDPENMSAAKYRNKISFIDVDYPDLLRNKIQILKDTPELSTIIGSDVEINEAINANGDGIETRNYSAIPCDLNDANTFANLLNSTDILKKDKKIVKVFIAEVSLAYMKYQQADKIISLTGALPNSQFIILEQLTPEGPFEPFSKQMLAHFKKNDSPLQSVQKYPTVNSQLSRFKSLGYMNANAGDLLQLWNSVPLITRQQIEMIQPFDELEEFHLFAHHYLLLHATNNPAYKFVDSFENPQSVKDLAPIHVDFEETTLDLKRNFGASALVSASDSSKEIWYHGGCNPYRTNETLQIKLDKILSYEQISTLKPLPPSRTCHTFTNNVVIGGRLAPHKPINDVWRLDEKTLQWEQKTSLPEGRFRHCSVSVSTNETLIFGGKSSVTLSSANKFLKYDISADTYNSMSVANGEVPSLSGAAMDYNEDTGVGAIVGGHEIVTDTFSDGLFVFSCDKTNVIIKKKINHPLLQRYGAKILFVNDKKVLVVGGTSPSCLFNRHNSIILVDLELQQLNCIPIPKKIWETFQLFLVGFELKRIDEKHVMIFGGGATCYGFGAVSNVALKVAL</sequence>
<dbReference type="InParanoid" id="G0VD65"/>
<dbReference type="Gene3D" id="2.120.10.80">
    <property type="entry name" value="Kelch-type beta propeller"/>
    <property type="match status" value="1"/>
</dbReference>
<dbReference type="HOGENOM" id="CLU_002761_0_0_1"/>
<dbReference type="KEGG" id="ncs:NCAS_0C04370"/>
<dbReference type="InterPro" id="IPR007213">
    <property type="entry name" value="Ppm1/Ppm2/Tcmp"/>
</dbReference>
<dbReference type="Proteomes" id="UP000001640">
    <property type="component" value="Chromosome 3"/>
</dbReference>
<evidence type="ECO:0000256" key="1">
    <source>
        <dbReference type="ARBA" id="ARBA00001806"/>
    </source>
</evidence>
<keyword evidence="7" id="KW-0489">Methyltransferase</keyword>
<dbReference type="PANTHER" id="PTHR46529">
    <property type="entry name" value="TRNA WYBUTOSINE-SYNTHESIZING PROTEIN 4"/>
    <property type="match status" value="1"/>
</dbReference>
<evidence type="ECO:0000256" key="11">
    <source>
        <dbReference type="ARBA" id="ARBA00029750"/>
    </source>
</evidence>
<dbReference type="Pfam" id="PF13418">
    <property type="entry name" value="Beta-prop_TYW4"/>
    <property type="match status" value="1"/>
</dbReference>
<dbReference type="SUPFAM" id="SSF53335">
    <property type="entry name" value="S-adenosyl-L-methionine-dependent methyltransferases"/>
    <property type="match status" value="1"/>
</dbReference>
<evidence type="ECO:0000256" key="13">
    <source>
        <dbReference type="ARBA" id="ARBA00049250"/>
    </source>
</evidence>
<evidence type="ECO:0000313" key="15">
    <source>
        <dbReference type="Proteomes" id="UP000001640"/>
    </source>
</evidence>